<evidence type="ECO:0000256" key="5">
    <source>
        <dbReference type="ARBA" id="ARBA00023002"/>
    </source>
</evidence>
<evidence type="ECO:0000256" key="3">
    <source>
        <dbReference type="ARBA" id="ARBA00022630"/>
    </source>
</evidence>
<dbReference type="InterPro" id="IPR017927">
    <property type="entry name" value="FAD-bd_FR_type"/>
</dbReference>
<dbReference type="EMBL" id="JABFAC010000004">
    <property type="protein sequence ID" value="MBA0612074.1"/>
    <property type="molecule type" value="Genomic_DNA"/>
</dbReference>
<feature type="binding site" evidence="6">
    <location>
        <position position="177"/>
    </location>
    <ligand>
        <name>FAD</name>
        <dbReference type="ChEBI" id="CHEBI:57692"/>
    </ligand>
</feature>
<evidence type="ECO:0000256" key="1">
    <source>
        <dbReference type="ARBA" id="ARBA00001974"/>
    </source>
</evidence>
<feature type="binding site" evidence="6">
    <location>
        <position position="146"/>
    </location>
    <ligand>
        <name>FAD</name>
        <dbReference type="ChEBI" id="CHEBI:57692"/>
    </ligand>
</feature>
<dbReference type="InterPro" id="IPR017938">
    <property type="entry name" value="Riboflavin_synthase-like_b-brl"/>
</dbReference>
<keyword evidence="4 6" id="KW-0274">FAD</keyword>
<feature type="binding site" evidence="6">
    <location>
        <position position="241"/>
    </location>
    <ligand>
        <name>FAD</name>
        <dbReference type="ChEBI" id="CHEBI:57692"/>
    </ligand>
</feature>
<dbReference type="SUPFAM" id="SSF52343">
    <property type="entry name" value="Ferredoxin reductase-like, C-terminal NADP-linked domain"/>
    <property type="match status" value="1"/>
</dbReference>
<evidence type="ECO:0000256" key="4">
    <source>
        <dbReference type="ARBA" id="ARBA00022827"/>
    </source>
</evidence>
<dbReference type="CDD" id="cd06183">
    <property type="entry name" value="cyt_b5_reduct_like"/>
    <property type="match status" value="1"/>
</dbReference>
<evidence type="ECO:0000313" key="8">
    <source>
        <dbReference type="EMBL" id="MBA0612074.1"/>
    </source>
</evidence>
<dbReference type="InterPro" id="IPR039261">
    <property type="entry name" value="FNR_nucleotide-bd"/>
</dbReference>
<dbReference type="PROSITE" id="PS51384">
    <property type="entry name" value="FAD_FR"/>
    <property type="match status" value="1"/>
</dbReference>
<dbReference type="FunFam" id="3.40.50.80:FF:000009">
    <property type="entry name" value="NADH-cytochrome b5 reductase"/>
    <property type="match status" value="1"/>
</dbReference>
<evidence type="ECO:0000256" key="2">
    <source>
        <dbReference type="ARBA" id="ARBA00012011"/>
    </source>
</evidence>
<feature type="binding site" evidence="6">
    <location>
        <position position="176"/>
    </location>
    <ligand>
        <name>FAD</name>
        <dbReference type="ChEBI" id="CHEBI:57692"/>
    </ligand>
</feature>
<gene>
    <name evidence="8" type="ORF">Godav_012719</name>
</gene>
<keyword evidence="5" id="KW-0560">Oxidoreductase</keyword>
<proteinExistence type="predicted"/>
<accession>A0A7J8RE41</accession>
<keyword evidence="3 6" id="KW-0285">Flavoprotein</keyword>
<evidence type="ECO:0000259" key="7">
    <source>
        <dbReference type="PROSITE" id="PS51384"/>
    </source>
</evidence>
<dbReference type="SUPFAM" id="SSF63380">
    <property type="entry name" value="Riboflavin synthase domain-like"/>
    <property type="match status" value="1"/>
</dbReference>
<dbReference type="EC" id="1.6.2.2" evidence="2"/>
<comment type="cofactor">
    <cofactor evidence="1 6">
        <name>FAD</name>
        <dbReference type="ChEBI" id="CHEBI:57692"/>
    </cofactor>
</comment>
<keyword evidence="9" id="KW-1185">Reference proteome</keyword>
<feature type="non-terminal residue" evidence="8">
    <location>
        <position position="1"/>
    </location>
</feature>
<feature type="binding site" evidence="6">
    <location>
        <position position="129"/>
    </location>
    <ligand>
        <name>FAD</name>
        <dbReference type="ChEBI" id="CHEBI:57692"/>
    </ligand>
</feature>
<evidence type="ECO:0000313" key="9">
    <source>
        <dbReference type="Proteomes" id="UP000593561"/>
    </source>
</evidence>
<protein>
    <recommendedName>
        <fullName evidence="2">cytochrome-b5 reductase</fullName>
        <ecNumber evidence="2">1.6.2.2</ecNumber>
    </recommendedName>
</protein>
<sequence>MAIFFKKLAKSTSASFNTAFVGKPKSGSAVFSFSAITAMAGGRSFMQFSALKSDKWLEFKLQDTARVSHNSHLFRFSLDPAAKLGLDVAACILTRHVLFLQTLRAPLGQNAEGKTKYVIRPLAYVLNSYTPISDPDAMGHFDLLIKIWGNKCLRLHLFVLVSVHTSKDVLVYPEGKMSQIFATLKPGDVLEVKGPIEKLRYSPNMKKHIGMVRAGFLDFRFIFPRRTKTCMENIAGGTGITPMLQVIDAIVKNPNDNTQVYISWFGLSIQQVSLLYANVSPDDMLLKQKLDILEAGHPNLKVFYTVDNPTKKWKGGTRYTSKDMVTKGLPGPSDDTLIFVCGPPGMMEHICGGKAKDHSQGQ</sequence>
<dbReference type="Gene3D" id="3.40.50.80">
    <property type="entry name" value="Nucleotide-binding domain of ferredoxin-NADP reductase (FNR) module"/>
    <property type="match status" value="1"/>
</dbReference>
<feature type="domain" description="FAD-binding FR-type" evidence="7">
    <location>
        <begin position="54"/>
        <end position="202"/>
    </location>
</feature>
<dbReference type="Proteomes" id="UP000593561">
    <property type="component" value="Unassembled WGS sequence"/>
</dbReference>
<evidence type="ECO:0000256" key="6">
    <source>
        <dbReference type="PIRSR" id="PIRSR601834-1"/>
    </source>
</evidence>
<dbReference type="PANTHER" id="PTHR19370:SF171">
    <property type="entry name" value="NADH-CYTOCHROME B5 REDUCTASE 2"/>
    <property type="match status" value="1"/>
</dbReference>
<feature type="binding site" evidence="6">
    <location>
        <position position="144"/>
    </location>
    <ligand>
        <name>FAD</name>
        <dbReference type="ChEBI" id="CHEBI:57692"/>
    </ligand>
</feature>
<dbReference type="Pfam" id="PF00970">
    <property type="entry name" value="FAD_binding_6"/>
    <property type="match status" value="1"/>
</dbReference>
<dbReference type="PANTHER" id="PTHR19370">
    <property type="entry name" value="NADH-CYTOCHROME B5 REDUCTASE"/>
    <property type="match status" value="1"/>
</dbReference>
<dbReference type="InterPro" id="IPR001433">
    <property type="entry name" value="OxRdtase_FAD/NAD-bd"/>
</dbReference>
<comment type="caution">
    <text evidence="8">The sequence shown here is derived from an EMBL/GenBank/DDBJ whole genome shotgun (WGS) entry which is preliminary data.</text>
</comment>
<dbReference type="Pfam" id="PF00175">
    <property type="entry name" value="NAD_binding_1"/>
    <property type="match status" value="1"/>
</dbReference>
<dbReference type="Gene3D" id="2.40.30.10">
    <property type="entry name" value="Translation factors"/>
    <property type="match status" value="1"/>
</dbReference>
<reference evidence="8 9" key="1">
    <citation type="journal article" date="2019" name="Genome Biol. Evol.">
        <title>Insights into the evolution of the New World diploid cottons (Gossypium, subgenus Houzingenia) based on genome sequencing.</title>
        <authorList>
            <person name="Grover C.E."/>
            <person name="Arick M.A. 2nd"/>
            <person name="Thrash A."/>
            <person name="Conover J.L."/>
            <person name="Sanders W.S."/>
            <person name="Peterson D.G."/>
            <person name="Frelichowski J.E."/>
            <person name="Scheffler J.A."/>
            <person name="Scheffler B.E."/>
            <person name="Wendel J.F."/>
        </authorList>
    </citation>
    <scope>NUCLEOTIDE SEQUENCE [LARGE SCALE GENOMIC DNA]</scope>
    <source>
        <strain evidence="8">27</strain>
        <tissue evidence="8">Leaf</tissue>
    </source>
</reference>
<dbReference type="GO" id="GO:0090524">
    <property type="term" value="F:cytochrome-b5 reductase activity, acting on NADH"/>
    <property type="evidence" value="ECO:0007669"/>
    <property type="project" value="UniProtKB-EC"/>
</dbReference>
<dbReference type="InterPro" id="IPR001834">
    <property type="entry name" value="CBR-like"/>
</dbReference>
<name>A0A7J8RE41_GOSDV</name>
<dbReference type="AlphaFoldDB" id="A0A7J8RE41"/>
<organism evidence="8 9">
    <name type="scientific">Gossypium davidsonii</name>
    <name type="common">Davidson's cotton</name>
    <name type="synonym">Gossypium klotzschianum subsp. davidsonii</name>
    <dbReference type="NCBI Taxonomy" id="34287"/>
    <lineage>
        <taxon>Eukaryota</taxon>
        <taxon>Viridiplantae</taxon>
        <taxon>Streptophyta</taxon>
        <taxon>Embryophyta</taxon>
        <taxon>Tracheophyta</taxon>
        <taxon>Spermatophyta</taxon>
        <taxon>Magnoliopsida</taxon>
        <taxon>eudicotyledons</taxon>
        <taxon>Gunneridae</taxon>
        <taxon>Pentapetalae</taxon>
        <taxon>rosids</taxon>
        <taxon>malvids</taxon>
        <taxon>Malvales</taxon>
        <taxon>Malvaceae</taxon>
        <taxon>Malvoideae</taxon>
        <taxon>Gossypium</taxon>
    </lineage>
</organism>
<dbReference type="InterPro" id="IPR008333">
    <property type="entry name" value="Cbr1-like_FAD-bd_dom"/>
</dbReference>
<feature type="binding site" evidence="6">
    <location>
        <position position="178"/>
    </location>
    <ligand>
        <name>FAD</name>
        <dbReference type="ChEBI" id="CHEBI:57692"/>
    </ligand>
</feature>